<name>A0A8J5N4I9_HOMAM</name>
<organism evidence="2 3">
    <name type="scientific">Homarus americanus</name>
    <name type="common">American lobster</name>
    <dbReference type="NCBI Taxonomy" id="6706"/>
    <lineage>
        <taxon>Eukaryota</taxon>
        <taxon>Metazoa</taxon>
        <taxon>Ecdysozoa</taxon>
        <taxon>Arthropoda</taxon>
        <taxon>Crustacea</taxon>
        <taxon>Multicrustacea</taxon>
        <taxon>Malacostraca</taxon>
        <taxon>Eumalacostraca</taxon>
        <taxon>Eucarida</taxon>
        <taxon>Decapoda</taxon>
        <taxon>Pleocyemata</taxon>
        <taxon>Astacidea</taxon>
        <taxon>Nephropoidea</taxon>
        <taxon>Nephropidae</taxon>
        <taxon>Homarus</taxon>
    </lineage>
</organism>
<dbReference type="EMBL" id="JAHLQT010010116">
    <property type="protein sequence ID" value="KAG7173308.1"/>
    <property type="molecule type" value="Genomic_DNA"/>
</dbReference>
<evidence type="ECO:0000313" key="2">
    <source>
        <dbReference type="EMBL" id="KAG7173308.1"/>
    </source>
</evidence>
<sequence length="89" mass="9859">MAPKRKISGSDCGSESEKKSTYPYCDSKKFEVKTQKNGIQTGIQSNKKTYCKLNCLINAFLNTCTGIIIMDNQGTCVMVFGLYLSTDNI</sequence>
<evidence type="ECO:0000313" key="3">
    <source>
        <dbReference type="Proteomes" id="UP000747542"/>
    </source>
</evidence>
<comment type="caution">
    <text evidence="2">The sequence shown here is derived from an EMBL/GenBank/DDBJ whole genome shotgun (WGS) entry which is preliminary data.</text>
</comment>
<reference evidence="2" key="1">
    <citation type="journal article" date="2021" name="Sci. Adv.">
        <title>The American lobster genome reveals insights on longevity, neural, and immune adaptations.</title>
        <authorList>
            <person name="Polinski J.M."/>
            <person name="Zimin A.V."/>
            <person name="Clark K.F."/>
            <person name="Kohn A.B."/>
            <person name="Sadowski N."/>
            <person name="Timp W."/>
            <person name="Ptitsyn A."/>
            <person name="Khanna P."/>
            <person name="Romanova D.Y."/>
            <person name="Williams P."/>
            <person name="Greenwood S.J."/>
            <person name="Moroz L.L."/>
            <person name="Walt D.R."/>
            <person name="Bodnar A.G."/>
        </authorList>
    </citation>
    <scope>NUCLEOTIDE SEQUENCE</scope>
    <source>
        <strain evidence="2">GMGI-L3</strain>
    </source>
</reference>
<accession>A0A8J5N4I9</accession>
<proteinExistence type="predicted"/>
<gene>
    <name evidence="2" type="ORF">Hamer_G014635</name>
</gene>
<dbReference type="AlphaFoldDB" id="A0A8J5N4I9"/>
<dbReference type="Proteomes" id="UP000747542">
    <property type="component" value="Unassembled WGS sequence"/>
</dbReference>
<feature type="region of interest" description="Disordered" evidence="1">
    <location>
        <begin position="1"/>
        <end position="21"/>
    </location>
</feature>
<keyword evidence="3" id="KW-1185">Reference proteome</keyword>
<evidence type="ECO:0000256" key="1">
    <source>
        <dbReference type="SAM" id="MobiDB-lite"/>
    </source>
</evidence>
<protein>
    <submittedName>
        <fullName evidence="2">Uncharacterized protein</fullName>
    </submittedName>
</protein>